<keyword evidence="2" id="KW-0808">Transferase</keyword>
<dbReference type="SUPFAM" id="SSF55729">
    <property type="entry name" value="Acyl-CoA N-acyltransferases (Nat)"/>
    <property type="match status" value="1"/>
</dbReference>
<dbReference type="Proteomes" id="UP000298381">
    <property type="component" value="Unassembled WGS sequence"/>
</dbReference>
<evidence type="ECO:0000313" key="2">
    <source>
        <dbReference type="EMBL" id="TFZ41100.1"/>
    </source>
</evidence>
<dbReference type="InterPro" id="IPR052777">
    <property type="entry name" value="Acetyltransferase_Enz"/>
</dbReference>
<keyword evidence="3" id="KW-1185">Reference proteome</keyword>
<dbReference type="EMBL" id="SRIB01000003">
    <property type="protein sequence ID" value="TFZ41100.1"/>
    <property type="molecule type" value="Genomic_DNA"/>
</dbReference>
<protein>
    <submittedName>
        <fullName evidence="2">GNAT family N-acetyltransferase</fullName>
    </submittedName>
</protein>
<dbReference type="PANTHER" id="PTHR43305:SF1">
    <property type="entry name" value="FAMILY N-ACETYLTRANSFERASE, PUTATIVE (AFU_ORTHOLOGUE AFUA_2G01380)-RELATED"/>
    <property type="match status" value="1"/>
</dbReference>
<evidence type="ECO:0000259" key="1">
    <source>
        <dbReference type="PROSITE" id="PS51186"/>
    </source>
</evidence>
<dbReference type="InterPro" id="IPR000182">
    <property type="entry name" value="GNAT_dom"/>
</dbReference>
<dbReference type="Gene3D" id="3.40.630.30">
    <property type="match status" value="1"/>
</dbReference>
<comment type="caution">
    <text evidence="2">The sequence shown here is derived from an EMBL/GenBank/DDBJ whole genome shotgun (WGS) entry which is preliminary data.</text>
</comment>
<dbReference type="CDD" id="cd04301">
    <property type="entry name" value="NAT_SF"/>
    <property type="match status" value="1"/>
</dbReference>
<proteinExistence type="predicted"/>
<dbReference type="InterPro" id="IPR016181">
    <property type="entry name" value="Acyl_CoA_acyltransferase"/>
</dbReference>
<organism evidence="2 3">
    <name type="scientific">Soehngenia longivitae</name>
    <dbReference type="NCBI Taxonomy" id="2562294"/>
    <lineage>
        <taxon>Bacteria</taxon>
        <taxon>Bacillati</taxon>
        <taxon>Bacillota</taxon>
        <taxon>Tissierellia</taxon>
        <taxon>Tissierellales</taxon>
        <taxon>Tissierellaceae</taxon>
        <taxon>Soehngenia</taxon>
    </lineage>
</organism>
<name>A0A4Z0D8C6_9FIRM</name>
<dbReference type="PROSITE" id="PS51186">
    <property type="entry name" value="GNAT"/>
    <property type="match status" value="1"/>
</dbReference>
<dbReference type="OrthoDB" id="948250at2"/>
<dbReference type="AlphaFoldDB" id="A0A4Z0D8C6"/>
<reference evidence="2 3" key="1">
    <citation type="submission" date="2019-03" db="EMBL/GenBank/DDBJ databases">
        <title>Draft genome sequence data and analysis of a Fermenting Bacterium, Soehngenia longevitae strain 1933PT, isolated from petroleum reservoir in Azerbaijan.</title>
        <authorList>
            <person name="Grouzdev D.S."/>
            <person name="Bidzhieva S.K."/>
            <person name="Sokolova D.S."/>
            <person name="Tourova T.P."/>
            <person name="Poltaraus A.B."/>
            <person name="Nazina T.N."/>
        </authorList>
    </citation>
    <scope>NUCLEOTIDE SEQUENCE [LARGE SCALE GENOMIC DNA]</scope>
    <source>
        <strain evidence="2 3">1933P</strain>
    </source>
</reference>
<dbReference type="GO" id="GO:0016747">
    <property type="term" value="F:acyltransferase activity, transferring groups other than amino-acyl groups"/>
    <property type="evidence" value="ECO:0007669"/>
    <property type="project" value="InterPro"/>
</dbReference>
<evidence type="ECO:0000313" key="3">
    <source>
        <dbReference type="Proteomes" id="UP000298381"/>
    </source>
</evidence>
<accession>A0A4Z0D8C6</accession>
<sequence>MPEVVLAYYEIESVRELFKEYTNMLIKKDGKFREYLSEQNYDEEFENPMTKYAPPYGRLFLLKLDYTPIGCVALRKVNESTCEMKRLYIKPEYRGNGYSHLLIDKVIEEAKDIGYEYIILDTLPYLETALRLYKKYGFEEIEPFNDNPMGNSIYMRLKIK</sequence>
<feature type="domain" description="N-acetyltransferase" evidence="1">
    <location>
        <begin position="12"/>
        <end position="160"/>
    </location>
</feature>
<gene>
    <name evidence="2" type="ORF">E4100_03100</name>
</gene>
<dbReference type="Pfam" id="PF00583">
    <property type="entry name" value="Acetyltransf_1"/>
    <property type="match status" value="1"/>
</dbReference>
<dbReference type="PANTHER" id="PTHR43305">
    <property type="entry name" value="FAMILY N-ACETYLTRANSFERASE, PUTATIVE (AFU_ORTHOLOGUE AFUA_2G01380)-RELATED"/>
    <property type="match status" value="1"/>
</dbReference>
<dbReference type="RefSeq" id="WP_135270581.1">
    <property type="nucleotide sequence ID" value="NZ_SRIB01000003.1"/>
</dbReference>